<evidence type="ECO:0000313" key="3">
    <source>
        <dbReference type="EMBL" id="AEH06961.1"/>
    </source>
</evidence>
<dbReference type="AlphaFoldDB" id="F8AN47"/>
<dbReference type="InterPro" id="IPR005369">
    <property type="entry name" value="UPF0179"/>
</dbReference>
<comment type="similarity">
    <text evidence="1 2">Belongs to the UPF0179 family.</text>
</comment>
<name>F8AN47_METOI</name>
<evidence type="ECO:0000313" key="4">
    <source>
        <dbReference type="Proteomes" id="UP000009296"/>
    </source>
</evidence>
<dbReference type="GeneID" id="10773143"/>
<dbReference type="STRING" id="647113.Metok_0991"/>
<dbReference type="Proteomes" id="UP000009296">
    <property type="component" value="Chromosome"/>
</dbReference>
<dbReference type="HAMAP" id="MF_00498">
    <property type="entry name" value="UPF0179"/>
    <property type="match status" value="1"/>
</dbReference>
<sequence length="152" mass="17255">MKKRITLIGSNIAKTGNEFIYCGLLKECESCRFKKICHDGLVKGRRYRIVSVRSANHPCKVHEGGVKVVEVEPVKDIIILIESKKALEGLTISHRDIQCNNILCKNYMLCHPEGICNKYKILKVFDEKVKCPKGYSLKKVLVSPIDDKPEKP</sequence>
<dbReference type="PANTHER" id="PTHR40699">
    <property type="entry name" value="UPF0179 PROTEIN MJ1627"/>
    <property type="match status" value="1"/>
</dbReference>
<dbReference type="PANTHER" id="PTHR40699:SF1">
    <property type="entry name" value="UPF0179 PROTEIN MJ1627"/>
    <property type="match status" value="1"/>
</dbReference>
<keyword evidence="4" id="KW-1185">Reference proteome</keyword>
<dbReference type="HOGENOM" id="CLU_121764_0_0_2"/>
<dbReference type="EMBL" id="CP002792">
    <property type="protein sequence ID" value="AEH06961.1"/>
    <property type="molecule type" value="Genomic_DNA"/>
</dbReference>
<dbReference type="OrthoDB" id="24613at2157"/>
<organism evidence="3 4">
    <name type="scientific">Methanothermococcus okinawensis (strain DSM 14208 / JCM 11175 / IH1)</name>
    <dbReference type="NCBI Taxonomy" id="647113"/>
    <lineage>
        <taxon>Archaea</taxon>
        <taxon>Methanobacteriati</taxon>
        <taxon>Methanobacteriota</taxon>
        <taxon>Methanomada group</taxon>
        <taxon>Methanococci</taxon>
        <taxon>Methanococcales</taxon>
        <taxon>Methanococcaceae</taxon>
        <taxon>Methanothermococcus</taxon>
    </lineage>
</organism>
<evidence type="ECO:0000256" key="1">
    <source>
        <dbReference type="ARBA" id="ARBA00010824"/>
    </source>
</evidence>
<gene>
    <name evidence="3" type="ordered locus">Metok_0991</name>
</gene>
<reference evidence="3" key="1">
    <citation type="submission" date="2011-05" db="EMBL/GenBank/DDBJ databases">
        <title>Complete sequence of chromosome of Methanothermococcus okinawensis IH1.</title>
        <authorList>
            <consortium name="US DOE Joint Genome Institute"/>
            <person name="Lucas S."/>
            <person name="Han J."/>
            <person name="Lapidus A."/>
            <person name="Cheng J.-F."/>
            <person name="Goodwin L."/>
            <person name="Pitluck S."/>
            <person name="Peters L."/>
            <person name="Mikhailova N."/>
            <person name="Held B."/>
            <person name="Han C."/>
            <person name="Tapia R."/>
            <person name="Land M."/>
            <person name="Hauser L."/>
            <person name="Kyrpides N."/>
            <person name="Ivanova N."/>
            <person name="Pagani I."/>
            <person name="Sieprawska-Lupa M."/>
            <person name="Takai K."/>
            <person name="Miyazaki J."/>
            <person name="Whitman W."/>
            <person name="Woyke T."/>
        </authorList>
    </citation>
    <scope>NUCLEOTIDE SEQUENCE</scope>
    <source>
        <strain evidence="3">IH1</strain>
    </source>
</reference>
<dbReference type="Pfam" id="PF03684">
    <property type="entry name" value="UPF0179"/>
    <property type="match status" value="1"/>
</dbReference>
<proteinExistence type="inferred from homology"/>
<dbReference type="PIRSF" id="PIRSF006595">
    <property type="entry name" value="UCP006595"/>
    <property type="match status" value="1"/>
</dbReference>
<dbReference type="RefSeq" id="WP_013867145.1">
    <property type="nucleotide sequence ID" value="NC_015636.1"/>
</dbReference>
<protein>
    <recommendedName>
        <fullName evidence="2">UPF0179 protein Metok_0991</fullName>
    </recommendedName>
</protein>
<dbReference type="eggNOG" id="arCOG04477">
    <property type="taxonomic scope" value="Archaea"/>
</dbReference>
<evidence type="ECO:0000256" key="2">
    <source>
        <dbReference type="HAMAP-Rule" id="MF_00498"/>
    </source>
</evidence>
<accession>F8AN47</accession>
<dbReference type="KEGG" id="mok:Metok_0991"/>